<dbReference type="GO" id="GO:0003677">
    <property type="term" value="F:DNA binding"/>
    <property type="evidence" value="ECO:0007669"/>
    <property type="project" value="UniProtKB-KW"/>
</dbReference>
<evidence type="ECO:0000259" key="5">
    <source>
        <dbReference type="Pfam" id="PF01420"/>
    </source>
</evidence>
<dbReference type="PANTHER" id="PTHR30408:SF12">
    <property type="entry name" value="TYPE I RESTRICTION ENZYME MJAVIII SPECIFICITY SUBUNIT"/>
    <property type="match status" value="1"/>
</dbReference>
<keyword evidence="4" id="KW-0175">Coiled coil</keyword>
<keyword evidence="2" id="KW-0680">Restriction system</keyword>
<evidence type="ECO:0000256" key="1">
    <source>
        <dbReference type="ARBA" id="ARBA00010923"/>
    </source>
</evidence>
<dbReference type="STRING" id="227598.APY94_03760"/>
<dbReference type="AlphaFoldDB" id="A0A117ITY6"/>
<evidence type="ECO:0000313" key="7">
    <source>
        <dbReference type="Proteomes" id="UP000053462"/>
    </source>
</evidence>
<dbReference type="EMBL" id="LLYW01000012">
    <property type="protein sequence ID" value="KUH34000.1"/>
    <property type="molecule type" value="Genomic_DNA"/>
</dbReference>
<dbReference type="OrthoDB" id="84651at2157"/>
<dbReference type="PANTHER" id="PTHR30408">
    <property type="entry name" value="TYPE-1 RESTRICTION ENZYME ECOKI SPECIFICITY PROTEIN"/>
    <property type="match status" value="1"/>
</dbReference>
<dbReference type="CDD" id="cd17260">
    <property type="entry name" value="RMtype1_S_EcoEI-TRD1-CR1_like"/>
    <property type="match status" value="1"/>
</dbReference>
<keyword evidence="3" id="KW-0238">DNA-binding</keyword>
<accession>A0A117ITY6</accession>
<evidence type="ECO:0000256" key="4">
    <source>
        <dbReference type="SAM" id="Coils"/>
    </source>
</evidence>
<dbReference type="Gene3D" id="3.90.220.20">
    <property type="entry name" value="DNA methylase specificity domains"/>
    <property type="match status" value="2"/>
</dbReference>
<dbReference type="InterPro" id="IPR000055">
    <property type="entry name" value="Restrct_endonuc_typeI_TRD"/>
</dbReference>
<reference evidence="6 7" key="1">
    <citation type="submission" date="2015-10" db="EMBL/GenBank/DDBJ databases">
        <title>Draft genome sequence of Thermococcus celericrescens strain DSM 17994.</title>
        <authorList>
            <person name="Hong S.-J."/>
            <person name="Park C.-E."/>
            <person name="Shin J.-H."/>
        </authorList>
    </citation>
    <scope>NUCLEOTIDE SEQUENCE [LARGE SCALE GENOMIC DNA]</scope>
    <source>
        <strain evidence="6 7">DSM 17994</strain>
    </source>
</reference>
<gene>
    <name evidence="6" type="ORF">APY94_03760</name>
</gene>
<dbReference type="Gene3D" id="1.10.287.1120">
    <property type="entry name" value="Bipartite methylase S protein"/>
    <property type="match status" value="1"/>
</dbReference>
<evidence type="ECO:0000256" key="3">
    <source>
        <dbReference type="ARBA" id="ARBA00023125"/>
    </source>
</evidence>
<comment type="caution">
    <text evidence="6">The sequence shown here is derived from an EMBL/GenBank/DDBJ whole genome shotgun (WGS) entry which is preliminary data.</text>
</comment>
<dbReference type="InterPro" id="IPR052021">
    <property type="entry name" value="Type-I_RS_S_subunit"/>
</dbReference>
<comment type="similarity">
    <text evidence="1">Belongs to the type-I restriction system S methylase family.</text>
</comment>
<name>A0A117ITY6_9EURY</name>
<proteinExistence type="inferred from homology"/>
<dbReference type="SUPFAM" id="SSF116734">
    <property type="entry name" value="DNA methylase specificity domain"/>
    <property type="match status" value="2"/>
</dbReference>
<organism evidence="6 7">
    <name type="scientific">Thermococcus celericrescens</name>
    <dbReference type="NCBI Taxonomy" id="227598"/>
    <lineage>
        <taxon>Archaea</taxon>
        <taxon>Methanobacteriati</taxon>
        <taxon>Methanobacteriota</taxon>
        <taxon>Thermococci</taxon>
        <taxon>Thermococcales</taxon>
        <taxon>Thermococcaceae</taxon>
        <taxon>Thermococcus</taxon>
    </lineage>
</organism>
<protein>
    <recommendedName>
        <fullName evidence="5">Type I restriction modification DNA specificity domain-containing protein</fullName>
    </recommendedName>
</protein>
<dbReference type="RefSeq" id="WP_058938364.1">
    <property type="nucleotide sequence ID" value="NZ_LLYW01000012.1"/>
</dbReference>
<feature type="domain" description="Type I restriction modification DNA specificity" evidence="5">
    <location>
        <begin position="223"/>
        <end position="398"/>
    </location>
</feature>
<keyword evidence="7" id="KW-1185">Reference proteome</keyword>
<dbReference type="GO" id="GO:0009307">
    <property type="term" value="P:DNA restriction-modification system"/>
    <property type="evidence" value="ECO:0007669"/>
    <property type="project" value="UniProtKB-KW"/>
</dbReference>
<feature type="coiled-coil region" evidence="4">
    <location>
        <begin position="380"/>
        <end position="407"/>
    </location>
</feature>
<dbReference type="Pfam" id="PF01420">
    <property type="entry name" value="Methylase_S"/>
    <property type="match status" value="2"/>
</dbReference>
<dbReference type="Proteomes" id="UP000053462">
    <property type="component" value="Unassembled WGS sequence"/>
</dbReference>
<evidence type="ECO:0000256" key="2">
    <source>
        <dbReference type="ARBA" id="ARBA00022747"/>
    </source>
</evidence>
<feature type="domain" description="Type I restriction modification DNA specificity" evidence="5">
    <location>
        <begin position="5"/>
        <end position="183"/>
    </location>
</feature>
<sequence length="424" mass="48174">MSELPEGWVKALVKDLFHVETGTTPPTGVREYWEKGTVNWYTPVDLSKIAETIYLPESERKITIRAVKEAGLRVIPRDSIIVSTRAPVGYVGLTLVESTFNQGCKGLVPKESDVATEFFAYYLKWIRPQLEKYSGGSTFQELKKEALENLTILKPPLPEQRKIAEILLKVDSLIEKTERIIEKYERIKRGLSQDLLTRGIDENGHIRSEETHEFKDSPVGRIPKEWNVGYVSDFSDINPKTPIDPNQVYPFIEMDAVPIRGKMYKYLSYRKGSEAGSKFKGGDILLARITPSAENGKALLVPEDIEIGIGSTEFIVFRAKEGVDKEFLFYLLTSDYVHNRAVTLMEGTSGRQRIPTYVFDEIIQVAMPPLPEQRRIAQVLSQVDNILDKERRELEKLKRLKRGLMNDLLSGKVRATPLLEGEVT</sequence>
<evidence type="ECO:0000313" key="6">
    <source>
        <dbReference type="EMBL" id="KUH34000.1"/>
    </source>
</evidence>
<dbReference type="InterPro" id="IPR044946">
    <property type="entry name" value="Restrct_endonuc_typeI_TRD_sf"/>
</dbReference>